<sequence>MMGIDTSLANAFRRIMISEIPTVAFESVEVYNNTSIIQDEVLAQRIGLVPIKVDPDVLTWYDPNAEPVVNEDGVQESLLNNFNSLRFVLNVTCERNPDAPKDCEDPAVLYKNSNVYARDLKFDPYGGQENWVNVELLNPDILLAKLRPKQTIKIVAYAVLGIGADHAKFSPVATASYRLLPTIDIIGDEPIVGEQAKRFQKCFPPGVIGIDSNGAAFVKDARKDTVSREVLRYDEFKGRVKLGRKRDHFIFNIETTGAMQPDEIFVKSIQELRCKARNLLSYDLS</sequence>
<dbReference type="EMBL" id="SWFS01000131">
    <property type="protein sequence ID" value="KAA8915944.1"/>
    <property type="molecule type" value="Genomic_DNA"/>
</dbReference>
<dbReference type="GO" id="GO:0046983">
    <property type="term" value="F:protein dimerization activity"/>
    <property type="evidence" value="ECO:0007669"/>
    <property type="project" value="InterPro"/>
</dbReference>
<dbReference type="InterPro" id="IPR011262">
    <property type="entry name" value="DNA-dir_RNA_pol_insert"/>
</dbReference>
<keyword evidence="3" id="KW-0240">DNA-directed RNA polymerase</keyword>
<evidence type="ECO:0000256" key="1">
    <source>
        <dbReference type="ARBA" id="ARBA00004123"/>
    </source>
</evidence>
<evidence type="ECO:0000259" key="7">
    <source>
        <dbReference type="SMART" id="SM00662"/>
    </source>
</evidence>
<dbReference type="Proteomes" id="UP000761534">
    <property type="component" value="Unassembled WGS sequence"/>
</dbReference>
<dbReference type="OrthoDB" id="270173at2759"/>
<evidence type="ECO:0000256" key="4">
    <source>
        <dbReference type="ARBA" id="ARBA00023163"/>
    </source>
</evidence>
<protein>
    <recommendedName>
        <fullName evidence="2">DNA-directed RNA polymerases I and III subunit RPAC1</fullName>
    </recommendedName>
</protein>
<dbReference type="SUPFAM" id="SSF55257">
    <property type="entry name" value="RBP11-like subunits of RNA polymerase"/>
    <property type="match status" value="1"/>
</dbReference>
<dbReference type="GO" id="GO:0005736">
    <property type="term" value="C:RNA polymerase I complex"/>
    <property type="evidence" value="ECO:0007669"/>
    <property type="project" value="TreeGrafter"/>
</dbReference>
<dbReference type="SUPFAM" id="SSF56553">
    <property type="entry name" value="Insert subdomain of RNA polymerase alpha subunit"/>
    <property type="match status" value="1"/>
</dbReference>
<dbReference type="Pfam" id="PF01000">
    <property type="entry name" value="RNA_pol_A_bac"/>
    <property type="match status" value="1"/>
</dbReference>
<dbReference type="PANTHER" id="PTHR11800:SF13">
    <property type="entry name" value="DNA-DIRECTED RNA POLYMERASES I AND III SUBUNIT RPAC1"/>
    <property type="match status" value="1"/>
</dbReference>
<dbReference type="PROSITE" id="PS00446">
    <property type="entry name" value="RNA_POL_D_30KD"/>
    <property type="match status" value="1"/>
</dbReference>
<evidence type="ECO:0000313" key="9">
    <source>
        <dbReference type="Proteomes" id="UP000761534"/>
    </source>
</evidence>
<evidence type="ECO:0000256" key="3">
    <source>
        <dbReference type="ARBA" id="ARBA00022478"/>
    </source>
</evidence>
<reference evidence="8" key="1">
    <citation type="journal article" date="2019" name="G3 (Bethesda)">
        <title>Genome Assemblies of Two Rare Opportunistic Yeast Pathogens: Diutina rugosa (syn. Candida rugosa) and Trichomonascus ciferrii (syn. Candida ciferrii).</title>
        <authorList>
            <person name="Mixao V."/>
            <person name="Saus E."/>
            <person name="Hansen A.P."/>
            <person name="Lass-Florl C."/>
            <person name="Gabaldon T."/>
        </authorList>
    </citation>
    <scope>NUCLEOTIDE SEQUENCE</scope>
    <source>
        <strain evidence="8">CBS 4856</strain>
    </source>
</reference>
<dbReference type="PANTHER" id="PTHR11800">
    <property type="entry name" value="DNA-DIRECTED RNA POLYMERASE"/>
    <property type="match status" value="1"/>
</dbReference>
<evidence type="ECO:0000256" key="2">
    <source>
        <dbReference type="ARBA" id="ARBA00022083"/>
    </source>
</evidence>
<name>A0A642VCC0_9ASCO</name>
<dbReference type="AlphaFoldDB" id="A0A642VCC0"/>
<comment type="similarity">
    <text evidence="6">Belongs to the archaeal Rpo3/eukaryotic RPB3 RNA polymerase subunit family.</text>
</comment>
<dbReference type="CDD" id="cd07032">
    <property type="entry name" value="RNAP_I_II_AC40"/>
    <property type="match status" value="1"/>
</dbReference>
<evidence type="ECO:0000256" key="5">
    <source>
        <dbReference type="ARBA" id="ARBA00023242"/>
    </source>
</evidence>
<dbReference type="GO" id="GO:0003677">
    <property type="term" value="F:DNA binding"/>
    <property type="evidence" value="ECO:0007669"/>
    <property type="project" value="InterPro"/>
</dbReference>
<dbReference type="Gene3D" id="2.170.120.12">
    <property type="entry name" value="DNA-directed RNA polymerase, insert domain"/>
    <property type="match status" value="1"/>
</dbReference>
<proteinExistence type="inferred from homology"/>
<dbReference type="InterPro" id="IPR001514">
    <property type="entry name" value="DNA-dir_RNA_pol_30-40kDasu_CS"/>
</dbReference>
<dbReference type="InterPro" id="IPR036643">
    <property type="entry name" value="RNApol_insert_sf"/>
</dbReference>
<dbReference type="InterPro" id="IPR033901">
    <property type="entry name" value="RNAPI/III_AC40"/>
</dbReference>
<dbReference type="GO" id="GO:0055029">
    <property type="term" value="C:nuclear DNA-directed RNA polymerase complex"/>
    <property type="evidence" value="ECO:0007669"/>
    <property type="project" value="UniProtKB-ARBA"/>
</dbReference>
<accession>A0A642VCC0</accession>
<comment type="caution">
    <text evidence="8">The sequence shown here is derived from an EMBL/GenBank/DDBJ whole genome shotgun (WGS) entry which is preliminary data.</text>
</comment>
<evidence type="ECO:0000256" key="6">
    <source>
        <dbReference type="ARBA" id="ARBA00025804"/>
    </source>
</evidence>
<dbReference type="GO" id="GO:0005666">
    <property type="term" value="C:RNA polymerase III complex"/>
    <property type="evidence" value="ECO:0007669"/>
    <property type="project" value="TreeGrafter"/>
</dbReference>
<dbReference type="InterPro" id="IPR036603">
    <property type="entry name" value="RBP11-like"/>
</dbReference>
<keyword evidence="4" id="KW-0804">Transcription</keyword>
<gene>
    <name evidence="8" type="ORF">TRICI_001958</name>
</gene>
<dbReference type="InterPro" id="IPR011263">
    <property type="entry name" value="DNA-dir_RNA_pol_RpoA/D/Rpb3"/>
</dbReference>
<dbReference type="SMART" id="SM00662">
    <property type="entry name" value="RPOLD"/>
    <property type="match status" value="1"/>
</dbReference>
<feature type="domain" description="DNA-directed RNA polymerase RpoA/D/Rpb3-type" evidence="7">
    <location>
        <begin position="1"/>
        <end position="282"/>
    </location>
</feature>
<dbReference type="GO" id="GO:0003899">
    <property type="term" value="F:DNA-directed RNA polymerase activity"/>
    <property type="evidence" value="ECO:0007669"/>
    <property type="project" value="InterPro"/>
</dbReference>
<dbReference type="Pfam" id="PF01193">
    <property type="entry name" value="RNA_pol_L"/>
    <property type="match status" value="1"/>
</dbReference>
<dbReference type="InterPro" id="IPR050518">
    <property type="entry name" value="Rpo3/RPB3_RNA_Pol_subunit"/>
</dbReference>
<organism evidence="8 9">
    <name type="scientific">Trichomonascus ciferrii</name>
    <dbReference type="NCBI Taxonomy" id="44093"/>
    <lineage>
        <taxon>Eukaryota</taxon>
        <taxon>Fungi</taxon>
        <taxon>Dikarya</taxon>
        <taxon>Ascomycota</taxon>
        <taxon>Saccharomycotina</taxon>
        <taxon>Dipodascomycetes</taxon>
        <taxon>Dipodascales</taxon>
        <taxon>Trichomonascaceae</taxon>
        <taxon>Trichomonascus</taxon>
        <taxon>Trichomonascus ciferrii complex</taxon>
    </lineage>
</organism>
<keyword evidence="9" id="KW-1185">Reference proteome</keyword>
<dbReference type="FunFam" id="2.170.120.12:FF:000003">
    <property type="entry name" value="Dna-directed rna polymerases i and iii subunit"/>
    <property type="match status" value="1"/>
</dbReference>
<evidence type="ECO:0000313" key="8">
    <source>
        <dbReference type="EMBL" id="KAA8915944.1"/>
    </source>
</evidence>
<dbReference type="Gene3D" id="3.30.1360.10">
    <property type="entry name" value="RNA polymerase, RBP11-like subunit"/>
    <property type="match status" value="1"/>
</dbReference>
<dbReference type="VEuPathDB" id="FungiDB:TRICI_001958"/>
<dbReference type="GO" id="GO:0006351">
    <property type="term" value="P:DNA-templated transcription"/>
    <property type="evidence" value="ECO:0007669"/>
    <property type="project" value="InterPro"/>
</dbReference>
<comment type="subcellular location">
    <subcellularLocation>
        <location evidence="1">Nucleus</location>
    </subcellularLocation>
</comment>
<keyword evidence="5" id="KW-0539">Nucleus</keyword>